<feature type="domain" description="GGDEF" evidence="4">
    <location>
        <begin position="197"/>
        <end position="326"/>
    </location>
</feature>
<feature type="transmembrane region" description="Helical" evidence="3">
    <location>
        <begin position="99"/>
        <end position="124"/>
    </location>
</feature>
<evidence type="ECO:0000256" key="3">
    <source>
        <dbReference type="SAM" id="Phobius"/>
    </source>
</evidence>
<evidence type="ECO:0000259" key="4">
    <source>
        <dbReference type="PROSITE" id="PS50887"/>
    </source>
</evidence>
<evidence type="ECO:0000256" key="1">
    <source>
        <dbReference type="ARBA" id="ARBA00012528"/>
    </source>
</evidence>
<dbReference type="PANTHER" id="PTHR45138">
    <property type="entry name" value="REGULATORY COMPONENTS OF SENSORY TRANSDUCTION SYSTEM"/>
    <property type="match status" value="1"/>
</dbReference>
<dbReference type="InterPro" id="IPR029787">
    <property type="entry name" value="Nucleotide_cyclase"/>
</dbReference>
<dbReference type="InterPro" id="IPR043128">
    <property type="entry name" value="Rev_trsase/Diguanyl_cyclase"/>
</dbReference>
<dbReference type="SUPFAM" id="SSF55073">
    <property type="entry name" value="Nucleotide cyclase"/>
    <property type="match status" value="1"/>
</dbReference>
<dbReference type="PROSITE" id="PS50887">
    <property type="entry name" value="GGDEF"/>
    <property type="match status" value="1"/>
</dbReference>
<gene>
    <name evidence="5" type="ORF">GCM10008101_24800</name>
</gene>
<dbReference type="CDD" id="cd01949">
    <property type="entry name" value="GGDEF"/>
    <property type="match status" value="1"/>
</dbReference>
<feature type="transmembrane region" description="Helical" evidence="3">
    <location>
        <begin position="67"/>
        <end position="87"/>
    </location>
</feature>
<protein>
    <recommendedName>
        <fullName evidence="1">diguanylate cyclase</fullName>
        <ecNumber evidence="1">2.7.7.65</ecNumber>
    </recommendedName>
</protein>
<feature type="transmembrane region" description="Helical" evidence="3">
    <location>
        <begin position="41"/>
        <end position="60"/>
    </location>
</feature>
<proteinExistence type="predicted"/>
<dbReference type="SMART" id="SM00267">
    <property type="entry name" value="GGDEF"/>
    <property type="match status" value="1"/>
</dbReference>
<dbReference type="RefSeq" id="WP_189450473.1">
    <property type="nucleotide sequence ID" value="NZ_BMXY01000004.1"/>
</dbReference>
<name>A0ABQ3C9G1_9GAMM</name>
<dbReference type="Pfam" id="PF00990">
    <property type="entry name" value="GGDEF"/>
    <property type="match status" value="1"/>
</dbReference>
<keyword evidence="3" id="KW-1133">Transmembrane helix</keyword>
<comment type="catalytic activity">
    <reaction evidence="2">
        <text>2 GTP = 3',3'-c-di-GMP + 2 diphosphate</text>
        <dbReference type="Rhea" id="RHEA:24898"/>
        <dbReference type="ChEBI" id="CHEBI:33019"/>
        <dbReference type="ChEBI" id="CHEBI:37565"/>
        <dbReference type="ChEBI" id="CHEBI:58805"/>
        <dbReference type="EC" id="2.7.7.65"/>
    </reaction>
</comment>
<keyword evidence="3" id="KW-0812">Transmembrane</keyword>
<evidence type="ECO:0000313" key="6">
    <source>
        <dbReference type="Proteomes" id="UP000643403"/>
    </source>
</evidence>
<keyword evidence="6" id="KW-1185">Reference proteome</keyword>
<dbReference type="Proteomes" id="UP000643403">
    <property type="component" value="Unassembled WGS sequence"/>
</dbReference>
<feature type="transmembrane region" description="Helical" evidence="3">
    <location>
        <begin position="12"/>
        <end position="35"/>
    </location>
</feature>
<accession>A0ABQ3C9G1</accession>
<feature type="transmembrane region" description="Helical" evidence="3">
    <location>
        <begin position="136"/>
        <end position="153"/>
    </location>
</feature>
<dbReference type="InterPro" id="IPR050469">
    <property type="entry name" value="Diguanylate_Cyclase"/>
</dbReference>
<dbReference type="EC" id="2.7.7.65" evidence="1"/>
<reference evidence="6" key="1">
    <citation type="journal article" date="2019" name="Int. J. Syst. Evol. Microbiol.">
        <title>The Global Catalogue of Microorganisms (GCM) 10K type strain sequencing project: providing services to taxonomists for standard genome sequencing and annotation.</title>
        <authorList>
            <consortium name="The Broad Institute Genomics Platform"/>
            <consortium name="The Broad Institute Genome Sequencing Center for Infectious Disease"/>
            <person name="Wu L."/>
            <person name="Ma J."/>
        </authorList>
    </citation>
    <scope>NUCLEOTIDE SEQUENCE [LARGE SCALE GENOMIC DNA]</scope>
    <source>
        <strain evidence="6">KCTC 22558</strain>
    </source>
</reference>
<dbReference type="EMBL" id="BMXY01000004">
    <property type="protein sequence ID" value="GGZ69648.1"/>
    <property type="molecule type" value="Genomic_DNA"/>
</dbReference>
<dbReference type="NCBIfam" id="TIGR00254">
    <property type="entry name" value="GGDEF"/>
    <property type="match status" value="1"/>
</dbReference>
<dbReference type="PANTHER" id="PTHR45138:SF9">
    <property type="entry name" value="DIGUANYLATE CYCLASE DGCM-RELATED"/>
    <property type="match status" value="1"/>
</dbReference>
<dbReference type="Gene3D" id="3.30.70.270">
    <property type="match status" value="1"/>
</dbReference>
<evidence type="ECO:0000313" key="5">
    <source>
        <dbReference type="EMBL" id="GGZ69648.1"/>
    </source>
</evidence>
<organism evidence="5 6">
    <name type="scientific">Cognatilysobacter xinjiangensis</name>
    <dbReference type="NCBI Taxonomy" id="546892"/>
    <lineage>
        <taxon>Bacteria</taxon>
        <taxon>Pseudomonadati</taxon>
        <taxon>Pseudomonadota</taxon>
        <taxon>Gammaproteobacteria</taxon>
        <taxon>Lysobacterales</taxon>
        <taxon>Lysobacteraceae</taxon>
        <taxon>Cognatilysobacter</taxon>
    </lineage>
</organism>
<dbReference type="InterPro" id="IPR000160">
    <property type="entry name" value="GGDEF_dom"/>
</dbReference>
<evidence type="ECO:0000256" key="2">
    <source>
        <dbReference type="ARBA" id="ARBA00034247"/>
    </source>
</evidence>
<comment type="caution">
    <text evidence="5">The sequence shown here is derived from an EMBL/GenBank/DDBJ whole genome shotgun (WGS) entry which is preliminary data.</text>
</comment>
<sequence>MSLQRLRNELQFSVVVLFCAAGLLGVLPFAVYRLVQGDADAALLDGAIVIALGGVGLYAWRGGDLERASLFLVTVATIGLLLIARVLDLAGALWSYPVIASYFLLLRWSRALVAASTLMLLMMLEPHAFDSMAHRLMYLASAAVTSVIAYVFARRTQLQRDQLEALAARDPLTGVANRRAMDKELRIAAEAFHRHRVPAALVVMDLDHFKAINDALGHDAGDDALVEFARLVQSYCRVGDRLFRFGGEEFVLLLAGTGVNDLQAFAESLCAAVSTRLRAGGRAVTVSIGGAVLRKGESNAEWLARADAAMYEAKRRGRDRVVVDRETAAG</sequence>
<keyword evidence="3" id="KW-0472">Membrane</keyword>